<proteinExistence type="predicted"/>
<protein>
    <recommendedName>
        <fullName evidence="10">F-box domain-containing protein</fullName>
    </recommendedName>
</protein>
<feature type="compositionally biased region" description="Basic and acidic residues" evidence="4">
    <location>
        <begin position="884"/>
        <end position="896"/>
    </location>
</feature>
<feature type="compositionally biased region" description="Acidic residues" evidence="4">
    <location>
        <begin position="829"/>
        <end position="846"/>
    </location>
</feature>
<dbReference type="PROSITE" id="PS51667">
    <property type="entry name" value="WRC"/>
    <property type="match status" value="4"/>
</dbReference>
<feature type="compositionally biased region" description="Acidic residues" evidence="4">
    <location>
        <begin position="630"/>
        <end position="647"/>
    </location>
</feature>
<feature type="compositionally biased region" description="Acidic residues" evidence="4">
    <location>
        <begin position="94"/>
        <end position="109"/>
    </location>
</feature>
<evidence type="ECO:0000256" key="1">
    <source>
        <dbReference type="ARBA" id="ARBA00023242"/>
    </source>
</evidence>
<feature type="compositionally biased region" description="Basic and acidic residues" evidence="4">
    <location>
        <begin position="410"/>
        <end position="420"/>
    </location>
</feature>
<dbReference type="InterPro" id="IPR001810">
    <property type="entry name" value="F-box_dom"/>
</dbReference>
<feature type="compositionally biased region" description="Basic and acidic residues" evidence="4">
    <location>
        <begin position="576"/>
        <end position="589"/>
    </location>
</feature>
<feature type="compositionally biased region" description="Acidic residues" evidence="4">
    <location>
        <begin position="793"/>
        <end position="802"/>
    </location>
</feature>
<dbReference type="AlphaFoldDB" id="A0ABC9F9B5"/>
<dbReference type="EMBL" id="OZ075116">
    <property type="protein sequence ID" value="CAL5071396.1"/>
    <property type="molecule type" value="Genomic_DNA"/>
</dbReference>
<feature type="domain" description="WRC" evidence="7">
    <location>
        <begin position="496"/>
        <end position="540"/>
    </location>
</feature>
<keyword evidence="2" id="KW-0863">Zinc-finger</keyword>
<reference evidence="8" key="1">
    <citation type="submission" date="2024-10" db="EMBL/GenBank/DDBJ databases">
        <authorList>
            <person name="Ryan C."/>
        </authorList>
    </citation>
    <scope>NUCLEOTIDE SEQUENCE [LARGE SCALE GENOMIC DNA]</scope>
</reference>
<feature type="compositionally biased region" description="Basic and acidic residues" evidence="4">
    <location>
        <begin position="803"/>
        <end position="824"/>
    </location>
</feature>
<feature type="region of interest" description="Disordered" evidence="4">
    <location>
        <begin position="407"/>
        <end position="445"/>
    </location>
</feature>
<dbReference type="SUPFAM" id="SSF81383">
    <property type="entry name" value="F-box domain"/>
    <property type="match status" value="1"/>
</dbReference>
<evidence type="ECO:0000256" key="2">
    <source>
        <dbReference type="PROSITE-ProRule" id="PRU00175"/>
    </source>
</evidence>
<evidence type="ECO:0000259" key="5">
    <source>
        <dbReference type="PROSITE" id="PS50089"/>
    </source>
</evidence>
<name>A0ABC9F9B5_9POAL</name>
<feature type="region of interest" description="Disordered" evidence="4">
    <location>
        <begin position="770"/>
        <end position="896"/>
    </location>
</feature>
<dbReference type="PROSITE" id="PS50181">
    <property type="entry name" value="FBOX"/>
    <property type="match status" value="1"/>
</dbReference>
<feature type="compositionally biased region" description="Acidic residues" evidence="4">
    <location>
        <begin position="421"/>
        <end position="444"/>
    </location>
</feature>
<feature type="domain" description="WRC" evidence="7">
    <location>
        <begin position="892"/>
        <end position="936"/>
    </location>
</feature>
<dbReference type="PANTHER" id="PTHR33207">
    <property type="entry name" value="F-BOX DOMAIN CONTAINING PROTEIN-RELATED"/>
    <property type="match status" value="1"/>
</dbReference>
<keyword evidence="2" id="KW-0862">Zinc</keyword>
<dbReference type="Gene3D" id="1.20.1280.50">
    <property type="match status" value="1"/>
</dbReference>
<sequence>MAVAPAELTSSAVTIDNLPDEVLAEVMLRVPTPAALVHAAAVSKRWRGVIVTPDGKFLHEYRARHKSSPFLGLYIPREYGGLPSFHKADSIQSADDDDDDESGDDDDGSGGDADLQRAVDKAFRLNGLKRHQKWRLLDCYNGRLLLTKGDRCLLVYNPLSRERISVDLPQDGILQTNFSACLLQGHGDDASSFRVVSVHRHRGDRTVHAVEYDSCRKSWNHHEDWEIMKKIEGTEQGEVMRAGNLVFCKYTGTCLLVLDTMKMQFYALPLPGDNNPKKYAIGEIEDGACCLAAVDSVGESNTPYLRVWRLEEQDWMLEKTMEVQQVLGEHAPDGHSYYKVCKVTNGMAVLCWSMRDLHFIIDLKMFCVMEKFEFNYNLPAFPMQLPWPPAFSVATISALNPVAAYEGEAEGTKTDGKSEEEAAETGGENEDVPEDFNTEGDAVEESLPSCRRYLKRAGTPDPTPEDDEAEEPTLLRRCHRQKLGERGHSPPPLPPLPDHLRCRRNDGKKWRCSGRALPTISFCEYHYAKANKGKKLPAAGKVLAVALQRQKNKSINPPVATISVMNPAGALGGEAEGAKTDGKSDEEATKTGGENEDAAEDYNEYAHRGEVEGAETDDKSEKEYAKTAGENEDSTEDSDTEGDDLEESPPSRHHRRKRAATPDPTLEDDEAEGIPAPLCCRSRRKLGEHSDSLPNHLRCGRRDGKKWRCSARALPTGSFCEYHYAKTNKGKIKKVPADGEVLAVALQRLKNKSINPPVATISVMNPAGALGGEAEGAKTDGKSDEEATKTGGENEDAAEDYNEYAHRGEVEGAETDDKSEKEYAKTAGENEDSTEDSDTEGDDVEESPPSRHHRRKRAATPDPTLEDDEAEGIPTPLCRRSRRKLGEHSDSLPDHLRCGRRDGKKWRCSARALPTGSFCEYHYAKTNKGEIKKVPADGEVLAVALQRLRNKSINPPVATISVMKIKSSEDTKIDFHRQRQLRECGDSPLPLPDHLRCGRRDGKKWRCSRRALPTVSFCEYHYTKAKKLPADGEVLAIVCQRLKNKRRGGKKINTTVSPQATTSDCETRNLLNGQVTISPSSNGPAAMPSPVTMKGAPCAMGMTKAVPRTCHSCGLTKAAGVANCKNCENNFCNNCINKWYSGISRKDIKTCCPVCRGLCDCKKCTLGQTKGAMHKQ</sequence>
<evidence type="ECO:0000259" key="7">
    <source>
        <dbReference type="PROSITE" id="PS51667"/>
    </source>
</evidence>
<accession>A0ABC9F9B5</accession>
<feature type="region of interest" description="Disordered" evidence="4">
    <location>
        <begin position="86"/>
        <end position="114"/>
    </location>
</feature>
<dbReference type="PROSITE" id="PS50089">
    <property type="entry name" value="ZF_RING_2"/>
    <property type="match status" value="1"/>
</dbReference>
<keyword evidence="1" id="KW-0539">Nucleus</keyword>
<dbReference type="Pfam" id="PF08879">
    <property type="entry name" value="WRC"/>
    <property type="match status" value="4"/>
</dbReference>
<comment type="caution">
    <text evidence="3">Lacks conserved residue(s) required for the propagation of feature annotation.</text>
</comment>
<dbReference type="InterPro" id="IPR056594">
    <property type="entry name" value="AT5G49610-like_b-prop"/>
</dbReference>
<evidence type="ECO:0000256" key="4">
    <source>
        <dbReference type="SAM" id="MobiDB-lite"/>
    </source>
</evidence>
<dbReference type="InterPro" id="IPR014977">
    <property type="entry name" value="WRC_dom"/>
</dbReference>
<feature type="domain" description="RING-type" evidence="5">
    <location>
        <begin position="1110"/>
        <end position="1156"/>
    </location>
</feature>
<feature type="region of interest" description="Disordered" evidence="4">
    <location>
        <begin position="454"/>
        <end position="473"/>
    </location>
</feature>
<dbReference type="InterPro" id="IPR036047">
    <property type="entry name" value="F-box-like_dom_sf"/>
</dbReference>
<feature type="domain" description="WRC" evidence="7">
    <location>
        <begin position="693"/>
        <end position="737"/>
    </location>
</feature>
<evidence type="ECO:0000256" key="3">
    <source>
        <dbReference type="PROSITE-ProRule" id="PRU01002"/>
    </source>
</evidence>
<keyword evidence="9" id="KW-1185">Reference proteome</keyword>
<evidence type="ECO:0000313" key="9">
    <source>
        <dbReference type="Proteomes" id="UP001497457"/>
    </source>
</evidence>
<feature type="region of interest" description="Disordered" evidence="4">
    <location>
        <begin position="571"/>
        <end position="674"/>
    </location>
</feature>
<gene>
    <name evidence="8" type="ORF">URODEC1_LOCUS103351</name>
</gene>
<dbReference type="GO" id="GO:0008270">
    <property type="term" value="F:zinc ion binding"/>
    <property type="evidence" value="ECO:0007669"/>
    <property type="project" value="UniProtKB-KW"/>
</dbReference>
<feature type="domain" description="WRC" evidence="7">
    <location>
        <begin position="991"/>
        <end position="1035"/>
    </location>
</feature>
<dbReference type="InterPro" id="IPR001841">
    <property type="entry name" value="Znf_RING"/>
</dbReference>
<feature type="compositionally biased region" description="Basic and acidic residues" evidence="4">
    <location>
        <begin position="604"/>
        <end position="625"/>
    </location>
</feature>
<feature type="compositionally biased region" description="Basic and acidic residues" evidence="4">
    <location>
        <begin position="775"/>
        <end position="788"/>
    </location>
</feature>
<evidence type="ECO:0008006" key="10">
    <source>
        <dbReference type="Google" id="ProtNLM"/>
    </source>
</evidence>
<dbReference type="Proteomes" id="UP001497457">
    <property type="component" value="Chromosome 6rd"/>
</dbReference>
<evidence type="ECO:0000313" key="8">
    <source>
        <dbReference type="EMBL" id="CAL5071396.1"/>
    </source>
</evidence>
<dbReference type="Pfam" id="PF23635">
    <property type="entry name" value="Beta-prop_AT5G49610-like"/>
    <property type="match status" value="1"/>
</dbReference>
<evidence type="ECO:0000259" key="6">
    <source>
        <dbReference type="PROSITE" id="PS50181"/>
    </source>
</evidence>
<organism evidence="8 9">
    <name type="scientific">Urochloa decumbens</name>
    <dbReference type="NCBI Taxonomy" id="240449"/>
    <lineage>
        <taxon>Eukaryota</taxon>
        <taxon>Viridiplantae</taxon>
        <taxon>Streptophyta</taxon>
        <taxon>Embryophyta</taxon>
        <taxon>Tracheophyta</taxon>
        <taxon>Spermatophyta</taxon>
        <taxon>Magnoliopsida</taxon>
        <taxon>Liliopsida</taxon>
        <taxon>Poales</taxon>
        <taxon>Poaceae</taxon>
        <taxon>PACMAD clade</taxon>
        <taxon>Panicoideae</taxon>
        <taxon>Panicodae</taxon>
        <taxon>Paniceae</taxon>
        <taxon>Melinidinae</taxon>
        <taxon>Urochloa</taxon>
    </lineage>
</organism>
<dbReference type="Pfam" id="PF12937">
    <property type="entry name" value="F-box-like"/>
    <property type="match status" value="1"/>
</dbReference>
<keyword evidence="2" id="KW-0479">Metal-binding</keyword>
<feature type="compositionally biased region" description="Acidic residues" evidence="4">
    <location>
        <begin position="594"/>
        <end position="603"/>
    </location>
</feature>
<feature type="domain" description="F-box" evidence="6">
    <location>
        <begin position="12"/>
        <end position="60"/>
    </location>
</feature>